<accession>A0AA88G9U2</accession>
<comment type="caution">
    <text evidence="2">The sequence shown here is derived from an EMBL/GenBank/DDBJ whole genome shotgun (WGS) entry which is preliminary data.</text>
</comment>
<evidence type="ECO:0000313" key="3">
    <source>
        <dbReference type="Proteomes" id="UP000816034"/>
    </source>
</evidence>
<evidence type="ECO:0000313" key="2">
    <source>
        <dbReference type="EMBL" id="KAG2374055.1"/>
    </source>
</evidence>
<evidence type="ECO:0000256" key="1">
    <source>
        <dbReference type="SAM" id="MobiDB-lite"/>
    </source>
</evidence>
<dbReference type="GeneID" id="68103588"/>
<dbReference type="InterPro" id="IPR035948">
    <property type="entry name" value="YwqG-like_sf"/>
</dbReference>
<dbReference type="Pfam" id="PF09234">
    <property type="entry name" value="DUF1963"/>
    <property type="match status" value="1"/>
</dbReference>
<proteinExistence type="predicted"/>
<dbReference type="SUPFAM" id="SSF103032">
    <property type="entry name" value="Hypothetical protein YwqG"/>
    <property type="match status" value="1"/>
</dbReference>
<protein>
    <submittedName>
        <fullName evidence="2">Uncharacterized protein</fullName>
    </submittedName>
</protein>
<dbReference type="InterPro" id="IPR015315">
    <property type="entry name" value="DUF1963"/>
</dbReference>
<keyword evidence="3" id="KW-1185">Reference proteome</keyword>
<dbReference type="AlphaFoldDB" id="A0AA88G9U2"/>
<feature type="region of interest" description="Disordered" evidence="1">
    <location>
        <begin position="217"/>
        <end position="241"/>
    </location>
</feature>
<dbReference type="RefSeq" id="XP_044543229.1">
    <property type="nucleotide sequence ID" value="XM_044686756.1"/>
</dbReference>
<dbReference type="EMBL" id="PYSW02000048">
    <property type="protein sequence ID" value="KAG2374055.1"/>
    <property type="molecule type" value="Genomic_DNA"/>
</dbReference>
<reference evidence="2 3" key="1">
    <citation type="journal article" date="2018" name="BMC Genomics">
        <title>The genome of Naegleria lovaniensis, the basis for a comparative approach to unravel pathogenicity factors of the human pathogenic amoeba N. fowleri.</title>
        <authorList>
            <person name="Liechti N."/>
            <person name="Schurch N."/>
            <person name="Bruggmann R."/>
            <person name="Wittwer M."/>
        </authorList>
    </citation>
    <scope>NUCLEOTIDE SEQUENCE [LARGE SCALE GENOMIC DNA]</scope>
    <source>
        <strain evidence="2 3">ATCC 30569</strain>
    </source>
</reference>
<dbReference type="Proteomes" id="UP000816034">
    <property type="component" value="Unassembled WGS sequence"/>
</dbReference>
<dbReference type="Gene3D" id="2.30.320.10">
    <property type="entry name" value="YwqG-like"/>
    <property type="match status" value="1"/>
</dbReference>
<organism evidence="2 3">
    <name type="scientific">Naegleria lovaniensis</name>
    <name type="common">Amoeba</name>
    <dbReference type="NCBI Taxonomy" id="51637"/>
    <lineage>
        <taxon>Eukaryota</taxon>
        <taxon>Discoba</taxon>
        <taxon>Heterolobosea</taxon>
        <taxon>Tetramitia</taxon>
        <taxon>Eutetramitia</taxon>
        <taxon>Vahlkampfiidae</taxon>
        <taxon>Naegleria</taxon>
    </lineage>
</organism>
<sequence>MSQQMNEMVDSNVVEERNIFWKRYFIEKIANPKFMSKTSSKRIVKPALTFSLEYISKHYVETMFSSKVSQKDTDDDGNEDQECEIISNAAQFFWSPFPQYTGKSIESGDDYIALGESKVGGYPDFPRDFEWPKDENGEEWIFAAQINVRQLEYYSFSNSGILNQGGMIYFLFPKDATGCRSYWGLRKQDHQPVTYLSSKQITEMGGLERRIPVKKKKQQSFQDSSLTSQVEELHDDDDDDDFEFDEEHPDHLFCSPNRMVFFRNVGFYPLFGRQSLGFIVENQHCANFTTIENHDYFHVNLSNVFGSPFSLLPTVMGLPETSIDKNRLYVNVMAWELDLSLLPSDIIVFQSCPELEFKMYQGLDHATPVLHFAKTTWSNGIYLSYSLVENWNVLHGTCSFLYRLANEEEQKTLTQTCEYLKADQRFRTLGKVLDLDAYNMNLKSWCGEGWMFFLPFHYFELNTGPVKDSYVLSFDP</sequence>
<gene>
    <name evidence="2" type="ORF">C9374_011134</name>
</gene>
<name>A0AA88G9U2_NAELO</name>